<dbReference type="GO" id="GO:0046872">
    <property type="term" value="F:metal ion binding"/>
    <property type="evidence" value="ECO:0007669"/>
    <property type="project" value="UniProtKB-KW"/>
</dbReference>
<dbReference type="GO" id="GO:0035999">
    <property type="term" value="P:tetrahydrofolate interconversion"/>
    <property type="evidence" value="ECO:0007669"/>
    <property type="project" value="TreeGrafter"/>
</dbReference>
<evidence type="ECO:0000256" key="1">
    <source>
        <dbReference type="ARBA" id="ARBA00010638"/>
    </source>
</evidence>
<comment type="cofactor">
    <cofactor evidence="5">
        <name>Mg(2+)</name>
        <dbReference type="ChEBI" id="CHEBI:18420"/>
    </cofactor>
</comment>
<dbReference type="EC" id="6.3.3.2" evidence="5"/>
<feature type="binding site" evidence="4">
    <location>
        <begin position="26"/>
        <end position="30"/>
    </location>
    <ligand>
        <name>ATP</name>
        <dbReference type="ChEBI" id="CHEBI:30616"/>
    </ligand>
</feature>
<dbReference type="Gene3D" id="3.40.50.10420">
    <property type="entry name" value="NagB/RpiA/CoA transferase-like"/>
    <property type="match status" value="1"/>
</dbReference>
<dbReference type="InterPro" id="IPR024185">
    <property type="entry name" value="FTHF_cligase-like_sf"/>
</dbReference>
<accession>Q47T07</accession>
<dbReference type="HOGENOM" id="CLU_066245_1_0_11"/>
<sequence>MSASGCCRCGPVPLADWVSMDTGQSKRELRRRILAARRARSAQERAAAGLRIRDAVLELCAATGSPTVAAYYAVGSEPDTRSLVAALAARGHRVLLPIVTPSGDLDWAVYTGPESLAPAGHGLLEPTGTRLGADAVAEARVLVCPALAADRAGYRLGRGAGCYDRVLAAAGEQTLSLAVVYDDELVDAVPVEPHDRPVRAVVTPGRGIVWTHHR</sequence>
<dbReference type="SUPFAM" id="SSF100950">
    <property type="entry name" value="NagB/RpiA/CoA transferase-like"/>
    <property type="match status" value="1"/>
</dbReference>
<dbReference type="STRING" id="269800.Tfu_0372"/>
<organism evidence="6">
    <name type="scientific">Thermobifida fusca (strain YX)</name>
    <dbReference type="NCBI Taxonomy" id="269800"/>
    <lineage>
        <taxon>Bacteria</taxon>
        <taxon>Bacillati</taxon>
        <taxon>Actinomycetota</taxon>
        <taxon>Actinomycetes</taxon>
        <taxon>Streptosporangiales</taxon>
        <taxon>Nocardiopsidaceae</taxon>
        <taxon>Thermobifida</taxon>
    </lineage>
</organism>
<proteinExistence type="inferred from homology"/>
<feature type="binding site" evidence="4">
    <location>
        <begin position="155"/>
        <end position="163"/>
    </location>
    <ligand>
        <name>ATP</name>
        <dbReference type="ChEBI" id="CHEBI:30616"/>
    </ligand>
</feature>
<dbReference type="eggNOG" id="COG0212">
    <property type="taxonomic scope" value="Bacteria"/>
</dbReference>
<dbReference type="KEGG" id="tfu:Tfu_0372"/>
<gene>
    <name evidence="6" type="ordered locus">Tfu_0372</name>
</gene>
<comment type="similarity">
    <text evidence="1 5">Belongs to the 5-formyltetrahydrofolate cyclo-ligase family.</text>
</comment>
<comment type="catalytic activity">
    <reaction evidence="5">
        <text>(6S)-5-formyl-5,6,7,8-tetrahydrofolate + ATP = (6R)-5,10-methenyltetrahydrofolate + ADP + phosphate</text>
        <dbReference type="Rhea" id="RHEA:10488"/>
        <dbReference type="ChEBI" id="CHEBI:30616"/>
        <dbReference type="ChEBI" id="CHEBI:43474"/>
        <dbReference type="ChEBI" id="CHEBI:57455"/>
        <dbReference type="ChEBI" id="CHEBI:57457"/>
        <dbReference type="ChEBI" id="CHEBI:456216"/>
        <dbReference type="EC" id="6.3.3.2"/>
    </reaction>
</comment>
<dbReference type="PANTHER" id="PTHR23407">
    <property type="entry name" value="ATPASE INHIBITOR/5-FORMYLTETRAHYDROFOLATE CYCLO-LIGASE"/>
    <property type="match status" value="1"/>
</dbReference>
<name>Q47T07_THEFY</name>
<dbReference type="InterPro" id="IPR037171">
    <property type="entry name" value="NagB/RpiA_transferase-like"/>
</dbReference>
<dbReference type="GO" id="GO:0030272">
    <property type="term" value="F:5-formyltetrahydrofolate cyclo-ligase activity"/>
    <property type="evidence" value="ECO:0007669"/>
    <property type="project" value="UniProtKB-EC"/>
</dbReference>
<evidence type="ECO:0000256" key="2">
    <source>
        <dbReference type="ARBA" id="ARBA00022741"/>
    </source>
</evidence>
<dbReference type="GO" id="GO:0005524">
    <property type="term" value="F:ATP binding"/>
    <property type="evidence" value="ECO:0007669"/>
    <property type="project" value="UniProtKB-KW"/>
</dbReference>
<dbReference type="Pfam" id="PF01812">
    <property type="entry name" value="5-FTHF_cyc-lig"/>
    <property type="match status" value="1"/>
</dbReference>
<dbReference type="PANTHER" id="PTHR23407:SF1">
    <property type="entry name" value="5-FORMYLTETRAHYDROFOLATE CYCLO-LIGASE"/>
    <property type="match status" value="1"/>
</dbReference>
<evidence type="ECO:0000256" key="4">
    <source>
        <dbReference type="PIRSR" id="PIRSR006806-1"/>
    </source>
</evidence>
<dbReference type="NCBIfam" id="TIGR02727">
    <property type="entry name" value="MTHFS_bact"/>
    <property type="match status" value="1"/>
</dbReference>
<dbReference type="AlphaFoldDB" id="Q47T07"/>
<keyword evidence="2 4" id="KW-0547">Nucleotide-binding</keyword>
<evidence type="ECO:0000256" key="5">
    <source>
        <dbReference type="RuleBase" id="RU361279"/>
    </source>
</evidence>
<reference evidence="6" key="1">
    <citation type="submission" date="2005-07" db="EMBL/GenBank/DDBJ databases">
        <title>Complete sequence of Thermobifida fusca YX.</title>
        <authorList>
            <consortium name="US DOE Joint Genome Institute"/>
            <person name="Copeland A."/>
            <person name="Lucas S."/>
            <person name="Lapidus A."/>
            <person name="Barry K."/>
            <person name="Detter J.C."/>
            <person name="Glavina T."/>
            <person name="Hammon N."/>
            <person name="Israni S."/>
            <person name="Pitluck S."/>
            <person name="Di Bartolo G."/>
            <person name="Chain P."/>
            <person name="Schmutz J."/>
            <person name="Larimer F."/>
            <person name="Land M."/>
            <person name="Lykidis A."/>
            <person name="Richardson P."/>
        </authorList>
    </citation>
    <scope>NUCLEOTIDE SEQUENCE</scope>
    <source>
        <strain evidence="6">YX</strain>
    </source>
</reference>
<evidence type="ECO:0000313" key="6">
    <source>
        <dbReference type="EMBL" id="AAZ54410.1"/>
    </source>
</evidence>
<dbReference type="EMBL" id="CP000088">
    <property type="protein sequence ID" value="AAZ54410.1"/>
    <property type="molecule type" value="Genomic_DNA"/>
</dbReference>
<dbReference type="InterPro" id="IPR002698">
    <property type="entry name" value="FTHF_cligase"/>
</dbReference>
<keyword evidence="5" id="KW-0460">Magnesium</keyword>
<protein>
    <recommendedName>
        <fullName evidence="5">5-formyltetrahydrofolate cyclo-ligase</fullName>
        <ecNumber evidence="5">6.3.3.2</ecNumber>
    </recommendedName>
</protein>
<evidence type="ECO:0000256" key="3">
    <source>
        <dbReference type="ARBA" id="ARBA00022840"/>
    </source>
</evidence>
<keyword evidence="3 4" id="KW-0067">ATP-binding</keyword>
<dbReference type="GO" id="GO:0009396">
    <property type="term" value="P:folic acid-containing compound biosynthetic process"/>
    <property type="evidence" value="ECO:0007669"/>
    <property type="project" value="TreeGrafter"/>
</dbReference>
<feature type="binding site" evidence="4">
    <location>
        <position position="77"/>
    </location>
    <ligand>
        <name>substrate</name>
    </ligand>
</feature>
<keyword evidence="5" id="KW-0479">Metal-binding</keyword>
<dbReference type="PIRSF" id="PIRSF006806">
    <property type="entry name" value="FTHF_cligase"/>
    <property type="match status" value="1"/>
</dbReference>